<name>A0ABQ6ELQ6_9VIBR</name>
<gene>
    <name evidence="2" type="ORF">GCM10007931_08850</name>
</gene>
<proteinExistence type="predicted"/>
<evidence type="ECO:0000313" key="3">
    <source>
        <dbReference type="Proteomes" id="UP001157156"/>
    </source>
</evidence>
<evidence type="ECO:0000313" key="2">
    <source>
        <dbReference type="EMBL" id="GLT13911.1"/>
    </source>
</evidence>
<evidence type="ECO:0000256" key="1">
    <source>
        <dbReference type="SAM" id="Phobius"/>
    </source>
</evidence>
<sequence length="231" mass="26641">MEKVMSQISLFLGRADKFSHFVLFSTFVFFLDGTLVYYKGMSILSLDWGYVSSKLKVGEVLVFFCMFSLFMTFVVGFLKNALTIIGLILPDWLRFDQYEELTRRRGDYKTTSQMVNFAIDEDNSIAYNVAIKKIEELESGRAFERHCFAFVLVSLISFFIGSSDVASLVRKIFTFKPNQDVFSIEMVKSILVLSLYMTTFYIGVLKGCGFIDKSNYSERIYHPNKEPQIKP</sequence>
<protein>
    <submittedName>
        <fullName evidence="2">Uncharacterized protein</fullName>
    </submittedName>
</protein>
<comment type="caution">
    <text evidence="2">The sequence shown here is derived from an EMBL/GenBank/DDBJ whole genome shotgun (WGS) entry which is preliminary data.</text>
</comment>
<keyword evidence="1" id="KW-1133">Transmembrane helix</keyword>
<dbReference type="Proteomes" id="UP001157156">
    <property type="component" value="Unassembled WGS sequence"/>
</dbReference>
<reference evidence="3" key="1">
    <citation type="journal article" date="2019" name="Int. J. Syst. Evol. Microbiol.">
        <title>The Global Catalogue of Microorganisms (GCM) 10K type strain sequencing project: providing services to taxonomists for standard genome sequencing and annotation.</title>
        <authorList>
            <consortium name="The Broad Institute Genomics Platform"/>
            <consortium name="The Broad Institute Genome Sequencing Center for Infectious Disease"/>
            <person name="Wu L."/>
            <person name="Ma J."/>
        </authorList>
    </citation>
    <scope>NUCLEOTIDE SEQUENCE [LARGE SCALE GENOMIC DNA]</scope>
    <source>
        <strain evidence="3">NBRC 111146</strain>
    </source>
</reference>
<feature type="transmembrane region" description="Helical" evidence="1">
    <location>
        <begin position="189"/>
        <end position="211"/>
    </location>
</feature>
<feature type="transmembrane region" description="Helical" evidence="1">
    <location>
        <begin position="60"/>
        <end position="78"/>
    </location>
</feature>
<keyword evidence="1" id="KW-0472">Membrane</keyword>
<organism evidence="2 3">
    <name type="scientific">Vibrio algivorus</name>
    <dbReference type="NCBI Taxonomy" id="1667024"/>
    <lineage>
        <taxon>Bacteria</taxon>
        <taxon>Pseudomonadati</taxon>
        <taxon>Pseudomonadota</taxon>
        <taxon>Gammaproteobacteria</taxon>
        <taxon>Vibrionales</taxon>
        <taxon>Vibrionaceae</taxon>
        <taxon>Vibrio</taxon>
    </lineage>
</organism>
<feature type="transmembrane region" description="Helical" evidence="1">
    <location>
        <begin position="21"/>
        <end position="40"/>
    </location>
</feature>
<accession>A0ABQ6ELQ6</accession>
<keyword evidence="3" id="KW-1185">Reference proteome</keyword>
<dbReference type="RefSeq" id="WP_089124286.1">
    <property type="nucleotide sequence ID" value="NZ_BSPV01000003.1"/>
</dbReference>
<keyword evidence="1" id="KW-0812">Transmembrane</keyword>
<dbReference type="EMBL" id="BSPV01000003">
    <property type="protein sequence ID" value="GLT13911.1"/>
    <property type="molecule type" value="Genomic_DNA"/>
</dbReference>
<feature type="transmembrane region" description="Helical" evidence="1">
    <location>
        <begin position="147"/>
        <end position="169"/>
    </location>
</feature>